<dbReference type="RefSeq" id="WP_234801053.1">
    <property type="nucleotide sequence ID" value="NZ_FSCP01000001.1"/>
</dbReference>
<keyword evidence="2" id="KW-0732">Signal</keyword>
<sequence>MSLRIAVAATAAAALLAAACGPSSTPAASSGSVSPSAASPTASVTSGSSPHWISPAPTGALASPVHGYIPSLTSTPGSPQGQKVSIPTLSGGDPAVTKRFNESMKASRAGMPLASEETSVSDGELPGGYRSGVTRIGAGGVAGRIVLLWYGKGAAHPNRSVGTVVIATTTATPITVDDLYRDRSAALDRLRSLLPELDATKRVATADVTGTGFADAWLPTSAGLEVYVPVAHVAGDYAPVVVPWARIADQLRPGMLERLRAD</sequence>
<evidence type="ECO:0000313" key="4">
    <source>
        <dbReference type="Proteomes" id="UP000185183"/>
    </source>
</evidence>
<evidence type="ECO:0008006" key="5">
    <source>
        <dbReference type="Google" id="ProtNLM"/>
    </source>
</evidence>
<dbReference type="EMBL" id="FSFA01000001">
    <property type="protein sequence ID" value="SHW86232.1"/>
    <property type="molecule type" value="Genomic_DNA"/>
</dbReference>
<feature type="signal peptide" evidence="2">
    <location>
        <begin position="1"/>
        <end position="27"/>
    </location>
</feature>
<comment type="caution">
    <text evidence="3">The sequence shown here is derived from an EMBL/GenBank/DDBJ whole genome shotgun (WGS) entry which is preliminary data.</text>
</comment>
<dbReference type="PROSITE" id="PS51257">
    <property type="entry name" value="PROKAR_LIPOPROTEIN"/>
    <property type="match status" value="1"/>
</dbReference>
<dbReference type="Proteomes" id="UP000185183">
    <property type="component" value="Unassembled WGS sequence"/>
</dbReference>
<feature type="chain" id="PRO_5040465044" description="DUF3298 domain-containing protein" evidence="2">
    <location>
        <begin position="28"/>
        <end position="262"/>
    </location>
</feature>
<reference evidence="3 4" key="1">
    <citation type="submission" date="2016-11" db="EMBL/GenBank/DDBJ databases">
        <authorList>
            <consortium name="Pathogen Informatics"/>
        </authorList>
    </citation>
    <scope>NUCLEOTIDE SEQUENCE [LARGE SCALE GENOMIC DNA]</scope>
    <source>
        <strain evidence="3 4">968</strain>
    </source>
</reference>
<accession>A0A9Q7WH52</accession>
<dbReference type="AlphaFoldDB" id="A0A9Q7WH52"/>
<feature type="region of interest" description="Disordered" evidence="1">
    <location>
        <begin position="70"/>
        <end position="126"/>
    </location>
</feature>
<evidence type="ECO:0000256" key="1">
    <source>
        <dbReference type="SAM" id="MobiDB-lite"/>
    </source>
</evidence>
<gene>
    <name evidence="3" type="ORF">SAMEA2275694_00502</name>
</gene>
<evidence type="ECO:0000256" key="2">
    <source>
        <dbReference type="SAM" id="SignalP"/>
    </source>
</evidence>
<feature type="compositionally biased region" description="Polar residues" evidence="1">
    <location>
        <begin position="71"/>
        <end position="88"/>
    </location>
</feature>
<evidence type="ECO:0000313" key="3">
    <source>
        <dbReference type="EMBL" id="SHW86232.1"/>
    </source>
</evidence>
<organism evidence="3 4">
    <name type="scientific">Mycobacteroides abscessus subsp. bolletii</name>
    <dbReference type="NCBI Taxonomy" id="319705"/>
    <lineage>
        <taxon>Bacteria</taxon>
        <taxon>Bacillati</taxon>
        <taxon>Actinomycetota</taxon>
        <taxon>Actinomycetes</taxon>
        <taxon>Mycobacteriales</taxon>
        <taxon>Mycobacteriaceae</taxon>
        <taxon>Mycobacteroides</taxon>
        <taxon>Mycobacteroides abscessus</taxon>
    </lineage>
</organism>
<protein>
    <recommendedName>
        <fullName evidence="5">DUF3298 domain-containing protein</fullName>
    </recommendedName>
</protein>
<proteinExistence type="predicted"/>
<name>A0A9Q7WH52_9MYCO</name>
<feature type="compositionally biased region" description="Low complexity" evidence="1">
    <location>
        <begin position="25"/>
        <end position="50"/>
    </location>
</feature>
<feature type="region of interest" description="Disordered" evidence="1">
    <location>
        <begin position="25"/>
        <end position="51"/>
    </location>
</feature>